<dbReference type="AlphaFoldDB" id="A0A2Z5N0V0"/>
<reference evidence="2 3" key="1">
    <citation type="journal article" date="2018" name="ISME J.">
        <title>Involvement of Burkholderiaceae and sulfurous volatiles in disease-suppressive soils.</title>
        <authorList>
            <person name="Carrion V.J."/>
            <person name="Cordovez V."/>
            <person name="Tyc O."/>
            <person name="Etalo D.W."/>
            <person name="de Bruijn I."/>
            <person name="de Jager V.C."/>
            <person name="Medema M.H."/>
            <person name="Eberl L."/>
            <person name="Raaijmakers J.M."/>
        </authorList>
    </citation>
    <scope>NUCLEOTIDE SEQUENCE [LARGE SCALE GENOMIC DNA]</scope>
    <source>
        <strain evidence="3">mHSR5</strain>
    </source>
</reference>
<name>A0A2Z5N0V0_BURPY</name>
<proteinExistence type="predicted"/>
<protein>
    <submittedName>
        <fullName evidence="2">SMI1/KNR4 family protein</fullName>
    </submittedName>
</protein>
<dbReference type="InterPro" id="IPR037883">
    <property type="entry name" value="Knr4/Smi1-like_sf"/>
</dbReference>
<accession>A0A2Z5N0V0</accession>
<dbReference type="EMBL" id="CP024903">
    <property type="protein sequence ID" value="AXF22760.1"/>
    <property type="molecule type" value="Genomic_DNA"/>
</dbReference>
<dbReference type="Gene3D" id="3.40.1580.10">
    <property type="entry name" value="SMI1/KNR4-like"/>
    <property type="match status" value="1"/>
</dbReference>
<dbReference type="SUPFAM" id="SSF160631">
    <property type="entry name" value="SMI1/KNR4-like"/>
    <property type="match status" value="1"/>
</dbReference>
<dbReference type="RefSeq" id="WP_114179189.1">
    <property type="nucleotide sequence ID" value="NZ_CP024903.1"/>
</dbReference>
<evidence type="ECO:0000313" key="3">
    <source>
        <dbReference type="Proteomes" id="UP000253104"/>
    </source>
</evidence>
<dbReference type="InterPro" id="IPR018958">
    <property type="entry name" value="Knr4/Smi1-like_dom"/>
</dbReference>
<evidence type="ECO:0000259" key="1">
    <source>
        <dbReference type="Pfam" id="PF09346"/>
    </source>
</evidence>
<sequence>MLAENLFQGEGFDFCDQGPAISAEIVNEVLSGADFNGMDDFVEFYVKSNGGYFNGGAYFYRDKFFTLTRGDYDSMEIESFYYIGERYFDEDEVNLRSAEKVRKLRGKFSEKRDIFCRKHFPFAGDAGDNDFWIDMETGEIKYVLWESEENVDDIIDIAPAFSDFVNNIVPRRRNV</sequence>
<dbReference type="OrthoDB" id="6637351at2"/>
<evidence type="ECO:0000313" key="2">
    <source>
        <dbReference type="EMBL" id="AXF22760.1"/>
    </source>
</evidence>
<dbReference type="Pfam" id="PF09346">
    <property type="entry name" value="SMI1_KNR4"/>
    <property type="match status" value="1"/>
</dbReference>
<feature type="domain" description="Knr4/Smi1-like" evidence="1">
    <location>
        <begin position="39"/>
        <end position="166"/>
    </location>
</feature>
<gene>
    <name evidence="2" type="ORF">CUJ89_19830</name>
</gene>
<organism evidence="2 3">
    <name type="scientific">Burkholderia pyrrocinia</name>
    <name type="common">Pseudomonas pyrrocinia</name>
    <dbReference type="NCBI Taxonomy" id="60550"/>
    <lineage>
        <taxon>Bacteria</taxon>
        <taxon>Pseudomonadati</taxon>
        <taxon>Pseudomonadota</taxon>
        <taxon>Betaproteobacteria</taxon>
        <taxon>Burkholderiales</taxon>
        <taxon>Burkholderiaceae</taxon>
        <taxon>Burkholderia</taxon>
        <taxon>Burkholderia cepacia complex</taxon>
    </lineage>
</organism>
<dbReference type="Proteomes" id="UP000253104">
    <property type="component" value="Chromosome mHSR5_B"/>
</dbReference>